<dbReference type="InterPro" id="IPR010327">
    <property type="entry name" value="FldB/FldC_alpha/beta"/>
</dbReference>
<protein>
    <submittedName>
        <fullName evidence="4">2-hydroxyacyl-CoA dehydratase family protein</fullName>
    </submittedName>
</protein>
<dbReference type="PANTHER" id="PTHR30548:SF6">
    <property type="entry name" value="DEHYDRATASE SUBUNIT YJIM-RELATED"/>
    <property type="match status" value="1"/>
</dbReference>
<dbReference type="GO" id="GO:0051536">
    <property type="term" value="F:iron-sulfur cluster binding"/>
    <property type="evidence" value="ECO:0007669"/>
    <property type="project" value="UniProtKB-KW"/>
</dbReference>
<dbReference type="NCBIfam" id="NF040772">
    <property type="entry name" value="double_cubane"/>
    <property type="match status" value="1"/>
</dbReference>
<sequence length="391" mass="44376">MSNLPSQFESFAQARKDGFLAAKEVKDSGRKMVGTFCCFTPSELPIAAKAVPVGVCGVSEEAIPEAEKILPRNLCPLIKSSYGHAITDTCPYFYFSDLLIGETTCDGKKKMYEELGKVKPTHIMQMPNRATGKHEFNLWKDEIVVLKEVLEKELDTTISEDDIREAIKDKNEERRLLNEYYDLGKLEPSALTGMELYQVSYQAQFKFDRDALKEELRKVIDDTKARYERGECPVKKDAPRILITGSPIGGCTNKIINTIEESGGSIVAYELCSSIRNNRELVDESNPDVYDAIAKKYLNIGCACMMNNDKRIELLADLIEEFKIDGVIDVALQSCHPFNVESNRIKEFVVNDKNIHYMAIETDYSQSDTEQLRTRFEAFIEMIEEKKLIMC</sequence>
<dbReference type="EMBL" id="CP081135">
    <property type="protein sequence ID" value="UEL46329.1"/>
    <property type="molecule type" value="Genomic_DNA"/>
</dbReference>
<evidence type="ECO:0000256" key="2">
    <source>
        <dbReference type="ARBA" id="ARBA00005806"/>
    </source>
</evidence>
<gene>
    <name evidence="4" type="ORF">JW646_11790</name>
</gene>
<dbReference type="PANTHER" id="PTHR30548">
    <property type="entry name" value="2-HYDROXYGLUTARYL-COA DEHYDRATASE, D-COMPONENT-RELATED"/>
    <property type="match status" value="1"/>
</dbReference>
<dbReference type="Gene3D" id="3.40.50.11890">
    <property type="match status" value="1"/>
</dbReference>
<dbReference type="RefSeq" id="WP_148555909.1">
    <property type="nucleotide sequence ID" value="NZ_CP081135.1"/>
</dbReference>
<keyword evidence="3" id="KW-0408">Iron</keyword>
<dbReference type="Pfam" id="PF06050">
    <property type="entry name" value="HGD-D"/>
    <property type="match status" value="1"/>
</dbReference>
<proteinExistence type="inferred from homology"/>
<reference evidence="4 5" key="1">
    <citation type="journal article" date="2023" name="Int. J. Syst. Evol. Microbiol.">
        <title>Terrisporobacter hibernicus sp. nov., isolated from bovine faeces in Northern Ireland.</title>
        <authorList>
            <person name="Mitchell M."/>
            <person name="Nguyen S.V."/>
            <person name="Connor M."/>
            <person name="Fairley D.J."/>
            <person name="Donoghue O."/>
            <person name="Marshall H."/>
            <person name="Koolman L."/>
            <person name="McMullan G."/>
            <person name="Schaffer K.E."/>
            <person name="McGrath J.W."/>
            <person name="Fanning S."/>
        </authorList>
    </citation>
    <scope>NUCLEOTIDE SEQUENCE [LARGE SCALE GENOMIC DNA]</scope>
    <source>
        <strain evidence="4 5">MCA3</strain>
    </source>
</reference>
<dbReference type="InterPro" id="IPR047678">
    <property type="entry name" value="YjiM-like"/>
</dbReference>
<keyword evidence="5" id="KW-1185">Reference proteome</keyword>
<dbReference type="Proteomes" id="UP001198983">
    <property type="component" value="Chromosome"/>
</dbReference>
<dbReference type="GO" id="GO:0016836">
    <property type="term" value="F:hydro-lyase activity"/>
    <property type="evidence" value="ECO:0007669"/>
    <property type="project" value="UniProtKB-ARBA"/>
</dbReference>
<dbReference type="AlphaFoldDB" id="A0AAX2ZAY6"/>
<evidence type="ECO:0000313" key="4">
    <source>
        <dbReference type="EMBL" id="UEL46329.1"/>
    </source>
</evidence>
<accession>A0AAX2ZAY6</accession>
<keyword evidence="3" id="KW-0411">Iron-sulfur</keyword>
<dbReference type="Gene3D" id="3.40.50.11900">
    <property type="match status" value="1"/>
</dbReference>
<comment type="cofactor">
    <cofactor evidence="1">
        <name>[4Fe-4S] cluster</name>
        <dbReference type="ChEBI" id="CHEBI:49883"/>
    </cofactor>
</comment>
<organism evidence="4 5">
    <name type="scientific">Terrisporobacter hibernicus</name>
    <dbReference type="NCBI Taxonomy" id="2813371"/>
    <lineage>
        <taxon>Bacteria</taxon>
        <taxon>Bacillati</taxon>
        <taxon>Bacillota</taxon>
        <taxon>Clostridia</taxon>
        <taxon>Peptostreptococcales</taxon>
        <taxon>Peptostreptococcaceae</taxon>
        <taxon>Terrisporobacter</taxon>
    </lineage>
</organism>
<comment type="similarity">
    <text evidence="2">Belongs to the FldB/FldC dehydratase alpha/beta subunit family.</text>
</comment>
<evidence type="ECO:0000256" key="1">
    <source>
        <dbReference type="ARBA" id="ARBA00001966"/>
    </source>
</evidence>
<evidence type="ECO:0000313" key="5">
    <source>
        <dbReference type="Proteomes" id="UP001198983"/>
    </source>
</evidence>
<name>A0AAX2ZAY6_9FIRM</name>
<evidence type="ECO:0000256" key="3">
    <source>
        <dbReference type="ARBA" id="ARBA00023014"/>
    </source>
</evidence>
<dbReference type="KEGG" id="tem:JW646_11790"/>
<dbReference type="Gene3D" id="1.20.1270.370">
    <property type="match status" value="1"/>
</dbReference>
<keyword evidence="3" id="KW-0479">Metal-binding</keyword>